<feature type="region of interest" description="Disordered" evidence="1">
    <location>
        <begin position="92"/>
        <end position="302"/>
    </location>
</feature>
<dbReference type="Proteomes" id="UP000494165">
    <property type="component" value="Unassembled WGS sequence"/>
</dbReference>
<dbReference type="EMBL" id="CADEPI010000077">
    <property type="protein sequence ID" value="CAB3372836.1"/>
    <property type="molecule type" value="Genomic_DNA"/>
</dbReference>
<feature type="compositionally biased region" description="Polar residues" evidence="1">
    <location>
        <begin position="385"/>
        <end position="395"/>
    </location>
</feature>
<feature type="region of interest" description="Disordered" evidence="1">
    <location>
        <begin position="1"/>
        <end position="20"/>
    </location>
</feature>
<name>A0A8S1D4L6_9INSE</name>
<protein>
    <submittedName>
        <fullName evidence="2">Uncharacterized protein</fullName>
    </submittedName>
</protein>
<organism evidence="2 3">
    <name type="scientific">Cloeon dipterum</name>
    <dbReference type="NCBI Taxonomy" id="197152"/>
    <lineage>
        <taxon>Eukaryota</taxon>
        <taxon>Metazoa</taxon>
        <taxon>Ecdysozoa</taxon>
        <taxon>Arthropoda</taxon>
        <taxon>Hexapoda</taxon>
        <taxon>Insecta</taxon>
        <taxon>Pterygota</taxon>
        <taxon>Palaeoptera</taxon>
        <taxon>Ephemeroptera</taxon>
        <taxon>Pisciforma</taxon>
        <taxon>Baetidae</taxon>
        <taxon>Cloeon</taxon>
    </lineage>
</organism>
<gene>
    <name evidence="2" type="ORF">CLODIP_2_CD01886</name>
</gene>
<feature type="compositionally biased region" description="Basic and acidic residues" evidence="1">
    <location>
        <begin position="284"/>
        <end position="297"/>
    </location>
</feature>
<reference evidence="2 3" key="1">
    <citation type="submission" date="2020-04" db="EMBL/GenBank/DDBJ databases">
        <authorList>
            <person name="Alioto T."/>
            <person name="Alioto T."/>
            <person name="Gomez Garrido J."/>
        </authorList>
    </citation>
    <scope>NUCLEOTIDE SEQUENCE [LARGE SCALE GENOMIC DNA]</scope>
</reference>
<feature type="compositionally biased region" description="Basic residues" evidence="1">
    <location>
        <begin position="193"/>
        <end position="204"/>
    </location>
</feature>
<evidence type="ECO:0000313" key="2">
    <source>
        <dbReference type="EMBL" id="CAB3372836.1"/>
    </source>
</evidence>
<evidence type="ECO:0000313" key="3">
    <source>
        <dbReference type="Proteomes" id="UP000494165"/>
    </source>
</evidence>
<keyword evidence="3" id="KW-1185">Reference proteome</keyword>
<sequence>MIKPPRSISTVSRSKVTSEKPELKLKYRGLLKEGHKPDSTGLVSSTPICSKEKAPLTLPSGYCLSPIKKIYPVQNPLLSDDDDDDNVIFKNIRTQKSFSSKSRKTHVDESPDLDEDSSGAVERGRVSKKSQEHNPGILNKSLKRKNALSPLSAKKRSKIEGKSLPANKEQGPVPEILPSKLSEKICKTPTKQPHVKKNQSGKKIKSSEATKTSPKKPLVDSNSTKEATSFRKPPPKQSESDNNMKASKENSSDEEEVSTMSSKSERSLPKKKKLSQPDSSISSLHDDIAMMKEDPKPSRVGNRTTMKTLLYTNKRKEAKGTLQVARRSCRTRMAPINYWEQRLNYVYVNGISTLDVQNPVKNQPKLPSQNPITKDTKIPIRKSIALTSKPNSGSRKASPKKISLVKKAEPSAKTVDPGPNGESNETTKIPSILTDLATLEIELQDLSAKLYHQHENISCEGVFRIKPGKRRGRYTCSSKTLFSVLRGLVKLFVDDVEQIDSKANVKAGQTIEILNCGNKEDCIVYFAEISRGS</sequence>
<comment type="caution">
    <text evidence="2">The sequence shown here is derived from an EMBL/GenBank/DDBJ whole genome shotgun (WGS) entry which is preliminary data.</text>
</comment>
<proteinExistence type="predicted"/>
<dbReference type="AlphaFoldDB" id="A0A8S1D4L6"/>
<feature type="compositionally biased region" description="Basic and acidic residues" evidence="1">
    <location>
        <begin position="122"/>
        <end position="132"/>
    </location>
</feature>
<accession>A0A8S1D4L6</accession>
<feature type="region of interest" description="Disordered" evidence="1">
    <location>
        <begin position="384"/>
        <end position="428"/>
    </location>
</feature>
<evidence type="ECO:0000256" key="1">
    <source>
        <dbReference type="SAM" id="MobiDB-lite"/>
    </source>
</evidence>